<accession>A0A067TRB2</accession>
<gene>
    <name evidence="6" type="ORF">GALMADRAFT_239443</name>
</gene>
<reference evidence="7" key="1">
    <citation type="journal article" date="2014" name="Proc. Natl. Acad. Sci. U.S.A.">
        <title>Extensive sampling of basidiomycete genomes demonstrates inadequacy of the white-rot/brown-rot paradigm for wood decay fungi.</title>
        <authorList>
            <person name="Riley R."/>
            <person name="Salamov A.A."/>
            <person name="Brown D.W."/>
            <person name="Nagy L.G."/>
            <person name="Floudas D."/>
            <person name="Held B.W."/>
            <person name="Levasseur A."/>
            <person name="Lombard V."/>
            <person name="Morin E."/>
            <person name="Otillar R."/>
            <person name="Lindquist E.A."/>
            <person name="Sun H."/>
            <person name="LaButti K.M."/>
            <person name="Schmutz J."/>
            <person name="Jabbour D."/>
            <person name="Luo H."/>
            <person name="Baker S.E."/>
            <person name="Pisabarro A.G."/>
            <person name="Walton J.D."/>
            <person name="Blanchette R.A."/>
            <person name="Henrissat B."/>
            <person name="Martin F."/>
            <person name="Cullen D."/>
            <person name="Hibbett D.S."/>
            <person name="Grigoriev I.V."/>
        </authorList>
    </citation>
    <scope>NUCLEOTIDE SEQUENCE [LARGE SCALE GENOMIC DNA]</scope>
    <source>
        <strain evidence="7">CBS 339.88</strain>
    </source>
</reference>
<sequence>MLRCTRKGCGLEYADGEVNLCTYHPGSPVFHEGLKSWSCCQDINKPVLDFDEFMKIEGCTEIEGHTTETPVAPAAQPKPAATVSTLKTPDGTEIFQLDALRANIPAASLRVEESAAAPILELEDLNRPVEVGTACRRKGCQTTFVSDEVNRHGDGEGTVCRYHPLPPLFREGSKGYLCCKRKVLEFEEFLKIEGCQIGRHCFVPVAADPKTEELVECRVDHYQTPEQVHVSVFAKKVEKDRSTVKFENTKVVLELFLPGQKRFSRTLDLFGDIDADRSTFQFFGTKVELHLQKKDTRVWTVLEKTTQDLGNISLTFGVGGRTGTVGGKEIILDESNKLRT</sequence>
<evidence type="ECO:0000256" key="3">
    <source>
        <dbReference type="ARBA" id="ARBA00022833"/>
    </source>
</evidence>
<evidence type="ECO:0000259" key="4">
    <source>
        <dbReference type="PROSITE" id="PS51203"/>
    </source>
</evidence>
<dbReference type="SUPFAM" id="SSF49764">
    <property type="entry name" value="HSP20-like chaperones"/>
    <property type="match status" value="1"/>
</dbReference>
<dbReference type="PANTHER" id="PTHR46983:SF3">
    <property type="entry name" value="CHPADIPLOID STATE MAINTENANCE PROTEIN CHPA"/>
    <property type="match status" value="1"/>
</dbReference>
<feature type="domain" description="CHORD" evidence="5">
    <location>
        <begin position="4"/>
        <end position="65"/>
    </location>
</feature>
<dbReference type="InterPro" id="IPR007051">
    <property type="entry name" value="CHORD_dom"/>
</dbReference>
<dbReference type="CDD" id="cd06466">
    <property type="entry name" value="p23_CS_SGT1_like"/>
    <property type="match status" value="1"/>
</dbReference>
<proteinExistence type="predicted"/>
<dbReference type="PROSITE" id="PS51401">
    <property type="entry name" value="CHORD"/>
    <property type="match status" value="2"/>
</dbReference>
<dbReference type="EMBL" id="KL142370">
    <property type="protein sequence ID" value="KDR81478.1"/>
    <property type="molecule type" value="Genomic_DNA"/>
</dbReference>
<evidence type="ECO:0000256" key="2">
    <source>
        <dbReference type="ARBA" id="ARBA00022737"/>
    </source>
</evidence>
<dbReference type="Gene3D" id="2.60.40.790">
    <property type="match status" value="1"/>
</dbReference>
<dbReference type="GO" id="GO:0046872">
    <property type="term" value="F:metal ion binding"/>
    <property type="evidence" value="ECO:0007669"/>
    <property type="project" value="UniProtKB-KW"/>
</dbReference>
<keyword evidence="7" id="KW-1185">Reference proteome</keyword>
<keyword evidence="3" id="KW-0862">Zinc</keyword>
<dbReference type="InterPro" id="IPR039790">
    <property type="entry name" value="CHRD1"/>
</dbReference>
<protein>
    <recommendedName>
        <fullName evidence="8">CS domain-containing protein</fullName>
    </recommendedName>
</protein>
<feature type="domain" description="CHORD" evidence="5">
    <location>
        <begin position="135"/>
        <end position="200"/>
    </location>
</feature>
<dbReference type="Pfam" id="PF04969">
    <property type="entry name" value="CS"/>
    <property type="match status" value="1"/>
</dbReference>
<keyword evidence="1" id="KW-0479">Metal-binding</keyword>
<name>A0A067TRB2_GALM3</name>
<evidence type="ECO:0000256" key="1">
    <source>
        <dbReference type="ARBA" id="ARBA00022723"/>
    </source>
</evidence>
<evidence type="ECO:0000259" key="5">
    <source>
        <dbReference type="PROSITE" id="PS51401"/>
    </source>
</evidence>
<dbReference type="Pfam" id="PF04968">
    <property type="entry name" value="CHORD"/>
    <property type="match status" value="2"/>
</dbReference>
<dbReference type="PANTHER" id="PTHR46983">
    <property type="entry name" value="CYSTEINE AND HISTIDINE-RICH DOMAIN-CONTAINING PROTEIN 1"/>
    <property type="match status" value="1"/>
</dbReference>
<evidence type="ECO:0000313" key="7">
    <source>
        <dbReference type="Proteomes" id="UP000027222"/>
    </source>
</evidence>
<dbReference type="InterPro" id="IPR007052">
    <property type="entry name" value="CS_dom"/>
</dbReference>
<dbReference type="PROSITE" id="PS51203">
    <property type="entry name" value="CS"/>
    <property type="match status" value="1"/>
</dbReference>
<organism evidence="6 7">
    <name type="scientific">Galerina marginata (strain CBS 339.88)</name>
    <dbReference type="NCBI Taxonomy" id="685588"/>
    <lineage>
        <taxon>Eukaryota</taxon>
        <taxon>Fungi</taxon>
        <taxon>Dikarya</taxon>
        <taxon>Basidiomycota</taxon>
        <taxon>Agaricomycotina</taxon>
        <taxon>Agaricomycetes</taxon>
        <taxon>Agaricomycetidae</taxon>
        <taxon>Agaricales</taxon>
        <taxon>Agaricineae</taxon>
        <taxon>Strophariaceae</taxon>
        <taxon>Galerina</taxon>
    </lineage>
</organism>
<dbReference type="AlphaFoldDB" id="A0A067TRB2"/>
<keyword evidence="2" id="KW-0677">Repeat</keyword>
<evidence type="ECO:0008006" key="8">
    <source>
        <dbReference type="Google" id="ProtNLM"/>
    </source>
</evidence>
<dbReference type="OrthoDB" id="1898560at2759"/>
<dbReference type="STRING" id="685588.A0A067TRB2"/>
<dbReference type="HOGENOM" id="CLU_040079_1_0_1"/>
<evidence type="ECO:0000313" key="6">
    <source>
        <dbReference type="EMBL" id="KDR81478.1"/>
    </source>
</evidence>
<dbReference type="Gene3D" id="4.10.1130.20">
    <property type="match status" value="2"/>
</dbReference>
<dbReference type="InterPro" id="IPR008978">
    <property type="entry name" value="HSP20-like_chaperone"/>
</dbReference>
<feature type="domain" description="CS" evidence="4">
    <location>
        <begin position="214"/>
        <end position="303"/>
    </location>
</feature>
<dbReference type="Proteomes" id="UP000027222">
    <property type="component" value="Unassembled WGS sequence"/>
</dbReference>